<dbReference type="AlphaFoldDB" id="E9CMK0"/>
<evidence type="ECO:0000313" key="1">
    <source>
        <dbReference type="EMBL" id="EFW12214.1"/>
    </source>
</evidence>
<organism evidence="1 2">
    <name type="scientific">Serratia symbiotica str. Tucson</name>
    <dbReference type="NCBI Taxonomy" id="914128"/>
    <lineage>
        <taxon>Bacteria</taxon>
        <taxon>Pseudomonadati</taxon>
        <taxon>Pseudomonadota</taxon>
        <taxon>Gammaproteobacteria</taxon>
        <taxon>Enterobacterales</taxon>
        <taxon>Yersiniaceae</taxon>
        <taxon>Serratia</taxon>
        <taxon>Serratia symbiotica</taxon>
    </lineage>
</organism>
<gene>
    <name evidence="1" type="ORF">SSYM_1550</name>
</gene>
<feature type="non-terminal residue" evidence="1">
    <location>
        <position position="1"/>
    </location>
</feature>
<dbReference type="EMBL" id="GL636113">
    <property type="protein sequence ID" value="EFW12214.1"/>
    <property type="molecule type" value="Genomic_DNA"/>
</dbReference>
<keyword evidence="2" id="KW-1185">Reference proteome</keyword>
<name>E9CMK0_9GAMM</name>
<evidence type="ECO:0000313" key="2">
    <source>
        <dbReference type="Proteomes" id="UP000013568"/>
    </source>
</evidence>
<dbReference type="Proteomes" id="UP000013568">
    <property type="component" value="Unassembled WGS sequence"/>
</dbReference>
<accession>E9CMK0</accession>
<protein>
    <submittedName>
        <fullName evidence="1">Uncharacterized protein</fullName>
    </submittedName>
</protein>
<dbReference type="HOGENOM" id="CLU_3361731_0_0_6"/>
<reference evidence="2" key="1">
    <citation type="journal article" date="2011" name="Genome Biol. Evol.">
        <title>Massive genomic decay in Serratia symbiotica, a recently evolved symbiont of aphids.</title>
        <authorList>
            <person name="Burke G.R."/>
            <person name="Moran N.A."/>
        </authorList>
    </citation>
    <scope>NUCLEOTIDE SEQUENCE [LARGE SCALE GENOMIC DNA]</scope>
    <source>
        <strain evidence="2">Tucson</strain>
    </source>
</reference>
<sequence>STQQKFDLFNKAYPACRRVAFRATLSAETAVKWYN</sequence>
<proteinExistence type="predicted"/>